<dbReference type="Pfam" id="PF17921">
    <property type="entry name" value="Integrase_H2C2"/>
    <property type="match status" value="1"/>
</dbReference>
<dbReference type="Pfam" id="PF24626">
    <property type="entry name" value="SH3_Tf2-1"/>
    <property type="match status" value="1"/>
</dbReference>
<evidence type="ECO:0000256" key="10">
    <source>
        <dbReference type="ARBA" id="ARBA00022908"/>
    </source>
</evidence>
<dbReference type="PROSITE" id="PS50994">
    <property type="entry name" value="INTEGRASE"/>
    <property type="match status" value="1"/>
</dbReference>
<evidence type="ECO:0000256" key="15">
    <source>
        <dbReference type="ARBA" id="ARBA00039658"/>
    </source>
</evidence>
<evidence type="ECO:0000256" key="8">
    <source>
        <dbReference type="ARBA" id="ARBA00022801"/>
    </source>
</evidence>
<evidence type="ECO:0000256" key="2">
    <source>
        <dbReference type="ARBA" id="ARBA00022679"/>
    </source>
</evidence>
<keyword evidence="14" id="KW-0233">DNA recombination</keyword>
<reference evidence="17" key="2">
    <citation type="submission" date="2025-08" db="UniProtKB">
        <authorList>
            <consortium name="Ensembl"/>
        </authorList>
    </citation>
    <scope>IDENTIFICATION</scope>
</reference>
<dbReference type="InterPro" id="IPR056924">
    <property type="entry name" value="SH3_Tf2-1"/>
</dbReference>
<keyword evidence="13" id="KW-0238">DNA-binding</keyword>
<evidence type="ECO:0000256" key="9">
    <source>
        <dbReference type="ARBA" id="ARBA00022842"/>
    </source>
</evidence>
<keyword evidence="1" id="KW-0645">Protease</keyword>
<keyword evidence="4" id="KW-0540">Nuclease</keyword>
<evidence type="ECO:0000313" key="17">
    <source>
        <dbReference type="Ensembl" id="ENSOMYP00000059626.2"/>
    </source>
</evidence>
<keyword evidence="7" id="KW-0255">Endonuclease</keyword>
<keyword evidence="6" id="KW-0064">Aspartyl protease</keyword>
<dbReference type="Pfam" id="PF00665">
    <property type="entry name" value="rve"/>
    <property type="match status" value="1"/>
</dbReference>
<evidence type="ECO:0000256" key="6">
    <source>
        <dbReference type="ARBA" id="ARBA00022750"/>
    </source>
</evidence>
<dbReference type="SUPFAM" id="SSF53098">
    <property type="entry name" value="Ribonuclease H-like"/>
    <property type="match status" value="1"/>
</dbReference>
<evidence type="ECO:0000256" key="7">
    <source>
        <dbReference type="ARBA" id="ARBA00022759"/>
    </source>
</evidence>
<dbReference type="GO" id="GO:0004190">
    <property type="term" value="F:aspartic-type endopeptidase activity"/>
    <property type="evidence" value="ECO:0007669"/>
    <property type="project" value="UniProtKB-KW"/>
</dbReference>
<keyword evidence="5" id="KW-0479">Metal-binding</keyword>
<name>A0A8C7RX13_ONCMY</name>
<keyword evidence="11" id="KW-0695">RNA-directed DNA polymerase</keyword>
<dbReference type="CDD" id="cd09274">
    <property type="entry name" value="RNase_HI_RT_Ty3"/>
    <property type="match status" value="1"/>
</dbReference>
<feature type="domain" description="Integrase catalytic" evidence="16">
    <location>
        <begin position="290"/>
        <end position="449"/>
    </location>
</feature>
<evidence type="ECO:0000256" key="4">
    <source>
        <dbReference type="ARBA" id="ARBA00022722"/>
    </source>
</evidence>
<protein>
    <recommendedName>
        <fullName evidence="15">Gypsy retrotransposon integrase-like protein 1</fullName>
    </recommendedName>
</protein>
<dbReference type="GO" id="GO:0006508">
    <property type="term" value="P:proteolysis"/>
    <property type="evidence" value="ECO:0007669"/>
    <property type="project" value="UniProtKB-KW"/>
</dbReference>
<dbReference type="InterPro" id="IPR041373">
    <property type="entry name" value="RT_RNaseH"/>
</dbReference>
<dbReference type="GO" id="GO:0015074">
    <property type="term" value="P:DNA integration"/>
    <property type="evidence" value="ECO:0007669"/>
    <property type="project" value="UniProtKB-KW"/>
</dbReference>
<keyword evidence="10" id="KW-0229">DNA integration</keyword>
<dbReference type="InterPro" id="IPR050951">
    <property type="entry name" value="Retrovirus_Pol_polyprotein"/>
</dbReference>
<organism evidence="17 18">
    <name type="scientific">Oncorhynchus mykiss</name>
    <name type="common">Rainbow trout</name>
    <name type="synonym">Salmo gairdneri</name>
    <dbReference type="NCBI Taxonomy" id="8022"/>
    <lineage>
        <taxon>Eukaryota</taxon>
        <taxon>Metazoa</taxon>
        <taxon>Chordata</taxon>
        <taxon>Craniata</taxon>
        <taxon>Vertebrata</taxon>
        <taxon>Euteleostomi</taxon>
        <taxon>Actinopterygii</taxon>
        <taxon>Neopterygii</taxon>
        <taxon>Teleostei</taxon>
        <taxon>Protacanthopterygii</taxon>
        <taxon>Salmoniformes</taxon>
        <taxon>Salmonidae</taxon>
        <taxon>Salmoninae</taxon>
        <taxon>Oncorhynchus</taxon>
    </lineage>
</organism>
<evidence type="ECO:0000256" key="1">
    <source>
        <dbReference type="ARBA" id="ARBA00022670"/>
    </source>
</evidence>
<keyword evidence="2" id="KW-0808">Transferase</keyword>
<dbReference type="FunFam" id="3.30.420.10:FF:000032">
    <property type="entry name" value="Retrovirus-related Pol polyprotein from transposon 297-like Protein"/>
    <property type="match status" value="1"/>
</dbReference>
<reference evidence="17" key="1">
    <citation type="submission" date="2020-07" db="EMBL/GenBank/DDBJ databases">
        <title>A long reads based de novo assembly of the rainbow trout Arlee double haploid line genome.</title>
        <authorList>
            <person name="Gao G."/>
            <person name="Palti Y."/>
        </authorList>
    </citation>
    <scope>NUCLEOTIDE SEQUENCE [LARGE SCALE GENOMIC DNA]</scope>
</reference>
<dbReference type="PANTHER" id="PTHR37984">
    <property type="entry name" value="PROTEIN CBG26694"/>
    <property type="match status" value="1"/>
</dbReference>
<keyword evidence="18" id="KW-1185">Reference proteome</keyword>
<keyword evidence="12" id="KW-0239">DNA-directed DNA polymerase</keyword>
<dbReference type="GeneTree" id="ENSGT01040000240511"/>
<evidence type="ECO:0000256" key="3">
    <source>
        <dbReference type="ARBA" id="ARBA00022695"/>
    </source>
</evidence>
<dbReference type="Pfam" id="PF17917">
    <property type="entry name" value="RT_RNaseH"/>
    <property type="match status" value="1"/>
</dbReference>
<dbReference type="InterPro" id="IPR043502">
    <property type="entry name" value="DNA/RNA_pol_sf"/>
</dbReference>
<dbReference type="InterPro" id="IPR036397">
    <property type="entry name" value="RNaseH_sf"/>
</dbReference>
<evidence type="ECO:0000256" key="11">
    <source>
        <dbReference type="ARBA" id="ARBA00022918"/>
    </source>
</evidence>
<evidence type="ECO:0000256" key="13">
    <source>
        <dbReference type="ARBA" id="ARBA00023125"/>
    </source>
</evidence>
<evidence type="ECO:0000313" key="18">
    <source>
        <dbReference type="Proteomes" id="UP000694395"/>
    </source>
</evidence>
<dbReference type="Gene3D" id="1.10.340.70">
    <property type="match status" value="1"/>
</dbReference>
<dbReference type="Proteomes" id="UP000694395">
    <property type="component" value="Chromosome Y"/>
</dbReference>
<dbReference type="InterPro" id="IPR012337">
    <property type="entry name" value="RNaseH-like_sf"/>
</dbReference>
<keyword evidence="3" id="KW-0548">Nucleotidyltransferase</keyword>
<dbReference type="GO" id="GO:0006310">
    <property type="term" value="P:DNA recombination"/>
    <property type="evidence" value="ECO:0007669"/>
    <property type="project" value="UniProtKB-KW"/>
</dbReference>
<evidence type="ECO:0000256" key="12">
    <source>
        <dbReference type="ARBA" id="ARBA00022932"/>
    </source>
</evidence>
<dbReference type="Gene3D" id="3.30.420.10">
    <property type="entry name" value="Ribonuclease H-like superfamily/Ribonuclease H"/>
    <property type="match status" value="1"/>
</dbReference>
<evidence type="ECO:0000259" key="16">
    <source>
        <dbReference type="PROSITE" id="PS50994"/>
    </source>
</evidence>
<dbReference type="SUPFAM" id="SSF56672">
    <property type="entry name" value="DNA/RNA polymerases"/>
    <property type="match status" value="1"/>
</dbReference>
<dbReference type="InterPro" id="IPR041588">
    <property type="entry name" value="Integrase_H2C2"/>
</dbReference>
<keyword evidence="8" id="KW-0378">Hydrolase</keyword>
<dbReference type="PANTHER" id="PTHR37984:SF15">
    <property type="entry name" value="INTEGRASE CATALYTIC DOMAIN-CONTAINING PROTEIN"/>
    <property type="match status" value="1"/>
</dbReference>
<evidence type="ECO:0000256" key="5">
    <source>
        <dbReference type="ARBA" id="ARBA00022723"/>
    </source>
</evidence>
<dbReference type="AlphaFoldDB" id="A0A8C7RX13"/>
<dbReference type="Ensembl" id="ENSOMYT00000064913.2">
    <property type="protein sequence ID" value="ENSOMYP00000059626.2"/>
    <property type="gene ID" value="ENSOMYG00000027558.2"/>
</dbReference>
<dbReference type="GO" id="GO:0003964">
    <property type="term" value="F:RNA-directed DNA polymerase activity"/>
    <property type="evidence" value="ECO:0007669"/>
    <property type="project" value="UniProtKB-KW"/>
</dbReference>
<dbReference type="GO" id="GO:0003887">
    <property type="term" value="F:DNA-directed DNA polymerase activity"/>
    <property type="evidence" value="ECO:0007669"/>
    <property type="project" value="UniProtKB-KW"/>
</dbReference>
<dbReference type="InterPro" id="IPR001584">
    <property type="entry name" value="Integrase_cat-core"/>
</dbReference>
<evidence type="ECO:0000256" key="14">
    <source>
        <dbReference type="ARBA" id="ARBA00023172"/>
    </source>
</evidence>
<sequence>MIRQTPHPELPVAHMWLYIAFPEFSQHSQQWSAEADRAFCQLKALFTSAPMLAHPDPSLAFIVEVDASESGIGAVLSQCSGMPLTMCSGMRNYDVGDRELLAVVRALKAWRHWLEGAKHLFLIWTDHRNLEYIRAAWRLNTRQARWAMFFTRFVFTLSYRPGSQNVKADALSRMYDTEERSADPTPIIPASCLVAPVVWEVDADIERASRAEPTPPQCPVGHLYVPFDVRDCLICWAHTSPSSGHPGIGRTVRCLAGKYWWPTLAKDVRVCAQCKAPRHLPRGKLQPLPVPQRPWPHLSVDFVTDLPPSRGNTTILVVVDQFSKSCHLFPLPGLPTALQTAEALFTHVFRHYGMPEDIVSDRGPQFTSKVWRALMEPLGVSVSLTSGFHPESNGQVERVNQDVGRFLRSYCQDRPGEWFVFIPWVEMAQNSLCHSSTNLSPFQCVLGYQPVLAPWHQSQIEAPAVDEWFRHSEVTWDAAHVRLQLAIRRQKASATAVRRVWLSTRNLPFHLPYWKLGPRFVGPFKVLRRLNDVCYRLQLPPDYSINPSFHVSLLGRWWLVRSSSLRCPLWTLRGHRHIMCEPSWTQDVGREAFSTPWSGRGTVRRRDAGCRWRTSWIHHYCRNFTASIRIALRLVLRVVPEADEIPAGGTVTTSAEVGPSPSSGCVRHHRLSRHHRSMFHFCFVLFCLDHTHLVSIPFHLLIFE</sequence>
<accession>A0A8C7RX13</accession>
<dbReference type="GO" id="GO:0046872">
    <property type="term" value="F:metal ion binding"/>
    <property type="evidence" value="ECO:0007669"/>
    <property type="project" value="UniProtKB-KW"/>
</dbReference>
<dbReference type="GO" id="GO:0003677">
    <property type="term" value="F:DNA binding"/>
    <property type="evidence" value="ECO:0007669"/>
    <property type="project" value="UniProtKB-KW"/>
</dbReference>
<keyword evidence="9" id="KW-0460">Magnesium</keyword>
<proteinExistence type="predicted"/>
<reference evidence="17" key="3">
    <citation type="submission" date="2025-09" db="UniProtKB">
        <authorList>
            <consortium name="Ensembl"/>
        </authorList>
    </citation>
    <scope>IDENTIFICATION</scope>
</reference>